<dbReference type="RefSeq" id="WP_116570912.1">
    <property type="nucleotide sequence ID" value="NZ_QDGZ01000001.1"/>
</dbReference>
<dbReference type="EMBL" id="QDGZ01000001">
    <property type="protein sequence ID" value="PVG84784.1"/>
    <property type="molecule type" value="Genomic_DNA"/>
</dbReference>
<organism evidence="1 2">
    <name type="scientific">Nocardioides gansuensis</name>
    <dbReference type="NCBI Taxonomy" id="2138300"/>
    <lineage>
        <taxon>Bacteria</taxon>
        <taxon>Bacillati</taxon>
        <taxon>Actinomycetota</taxon>
        <taxon>Actinomycetes</taxon>
        <taxon>Propionibacteriales</taxon>
        <taxon>Nocardioidaceae</taxon>
        <taxon>Nocardioides</taxon>
    </lineage>
</organism>
<comment type="caution">
    <text evidence="1">The sequence shown here is derived from an EMBL/GenBank/DDBJ whole genome shotgun (WGS) entry which is preliminary data.</text>
</comment>
<accession>A0A2T8FGG0</accession>
<name>A0A2T8FGG0_9ACTN</name>
<sequence>MTRLPWPLPQPDRRSCGAASLVVARMLAEGRTDVGPDEFARQVLDLHRRLTSWNDSRGEAQLPWWRGVGTPPWAVKRELEAITGCRYALRPVLGRRRAYARMVTSAREQRPVVAYVGSRWLPRHVVLTVEGDEEGTWTYDPAVGRAVRVGRDRWVTGPVQLAGWDRWWGVVTPRPAARRTPA</sequence>
<keyword evidence="2" id="KW-1185">Reference proteome</keyword>
<dbReference type="Proteomes" id="UP000246018">
    <property type="component" value="Unassembled WGS sequence"/>
</dbReference>
<evidence type="ECO:0008006" key="3">
    <source>
        <dbReference type="Google" id="ProtNLM"/>
    </source>
</evidence>
<evidence type="ECO:0000313" key="1">
    <source>
        <dbReference type="EMBL" id="PVG84784.1"/>
    </source>
</evidence>
<gene>
    <name evidence="1" type="ORF">DDE18_04105</name>
</gene>
<dbReference type="OrthoDB" id="4762866at2"/>
<evidence type="ECO:0000313" key="2">
    <source>
        <dbReference type="Proteomes" id="UP000246018"/>
    </source>
</evidence>
<proteinExistence type="predicted"/>
<protein>
    <recommendedName>
        <fullName evidence="3">Peptidase C39-like domain-containing protein</fullName>
    </recommendedName>
</protein>
<dbReference type="AlphaFoldDB" id="A0A2T8FGG0"/>
<reference evidence="1 2" key="1">
    <citation type="submission" date="2018-04" db="EMBL/GenBank/DDBJ databases">
        <title>Genome of Nocardioides gansuensis WSJ-1.</title>
        <authorList>
            <person name="Wu S."/>
            <person name="Wang G."/>
        </authorList>
    </citation>
    <scope>NUCLEOTIDE SEQUENCE [LARGE SCALE GENOMIC DNA]</scope>
    <source>
        <strain evidence="1 2">WSJ-1</strain>
    </source>
</reference>